<sequence>MKKIFNNKPRAIFWIGFTLVVLMVLVCLGILYYESNDENIVAIVNGKKITKEEYNKWAYATTFLGDVNSPQGLDDYNKASILDEMVEAEIINEESSKQSVTVSSTEVEERSKQDFPNYENVTGEEKSALESRAKYFVQLEKLKEINLGWREGYYFLCRYDRYLQDDYVGKQEAANQLKSTQQPYSQKYCADLKTRISQNSDTFEKEFAAIRSDKTIGEESWKPFQMTLGRSFGKENYNPSNFIIGSNLFDQINGVENKAGVYGPVEVKVTVNNEGTEQTEGAYAVYYLSGKGGSGQINNFEKWVENLVKDANPTLYPERI</sequence>
<gene>
    <name evidence="2" type="ORF">ENR63_00720</name>
</gene>
<comment type="caution">
    <text evidence="2">The sequence shown here is derived from an EMBL/GenBank/DDBJ whole genome shotgun (WGS) entry which is preliminary data.</text>
</comment>
<proteinExistence type="predicted"/>
<dbReference type="Pfam" id="PF13623">
    <property type="entry name" value="SurA_N_2"/>
    <property type="match status" value="1"/>
</dbReference>
<dbReference type="AlphaFoldDB" id="A0A7C4TLE1"/>
<dbReference type="Gene3D" id="1.10.4030.10">
    <property type="entry name" value="Porin chaperone SurA, peptide-binding domain"/>
    <property type="match status" value="1"/>
</dbReference>
<keyword evidence="1" id="KW-0812">Transmembrane</keyword>
<feature type="transmembrane region" description="Helical" evidence="1">
    <location>
        <begin position="12"/>
        <end position="33"/>
    </location>
</feature>
<evidence type="ECO:0008006" key="3">
    <source>
        <dbReference type="Google" id="ProtNLM"/>
    </source>
</evidence>
<dbReference type="InterPro" id="IPR027304">
    <property type="entry name" value="Trigger_fact/SurA_dom_sf"/>
</dbReference>
<organism evidence="2">
    <name type="scientific">candidate division WWE3 bacterium</name>
    <dbReference type="NCBI Taxonomy" id="2053526"/>
    <lineage>
        <taxon>Bacteria</taxon>
        <taxon>Katanobacteria</taxon>
    </lineage>
</organism>
<dbReference type="SUPFAM" id="SSF109998">
    <property type="entry name" value="Triger factor/SurA peptide-binding domain-like"/>
    <property type="match status" value="1"/>
</dbReference>
<keyword evidence="1" id="KW-0472">Membrane</keyword>
<reference evidence="2" key="1">
    <citation type="journal article" date="2020" name="mSystems">
        <title>Genome- and Community-Level Interaction Insights into Carbon Utilization and Element Cycling Functions of Hydrothermarchaeota in Hydrothermal Sediment.</title>
        <authorList>
            <person name="Zhou Z."/>
            <person name="Liu Y."/>
            <person name="Xu W."/>
            <person name="Pan J."/>
            <person name="Luo Z.H."/>
            <person name="Li M."/>
        </authorList>
    </citation>
    <scope>NUCLEOTIDE SEQUENCE [LARGE SCALE GENOMIC DNA]</scope>
    <source>
        <strain evidence="2">SpSt-417</strain>
    </source>
</reference>
<evidence type="ECO:0000256" key="1">
    <source>
        <dbReference type="SAM" id="Phobius"/>
    </source>
</evidence>
<name>A0A7C4TLE1_UNCKA</name>
<protein>
    <recommendedName>
        <fullName evidence="3">PpiC domain-containing protein</fullName>
    </recommendedName>
</protein>
<evidence type="ECO:0000313" key="2">
    <source>
        <dbReference type="EMBL" id="HGW29432.1"/>
    </source>
</evidence>
<keyword evidence="1" id="KW-1133">Transmembrane helix</keyword>
<dbReference type="EMBL" id="DSRT01000039">
    <property type="protein sequence ID" value="HGW29432.1"/>
    <property type="molecule type" value="Genomic_DNA"/>
</dbReference>
<accession>A0A7C4TLE1</accession>